<dbReference type="PANTHER" id="PTHR21366:SF22">
    <property type="entry name" value="VOC DOMAIN-CONTAINING PROTEIN"/>
    <property type="match status" value="1"/>
</dbReference>
<dbReference type="InterPro" id="IPR037523">
    <property type="entry name" value="VOC_core"/>
</dbReference>
<dbReference type="SUPFAM" id="SSF54593">
    <property type="entry name" value="Glyoxalase/Bleomycin resistance protein/Dihydroxybiphenyl dioxygenase"/>
    <property type="match status" value="1"/>
</dbReference>
<dbReference type="Proteomes" id="UP000292459">
    <property type="component" value="Unassembled WGS sequence"/>
</dbReference>
<dbReference type="InterPro" id="IPR050383">
    <property type="entry name" value="GlyoxalaseI/FosfomycinResist"/>
</dbReference>
<evidence type="ECO:0000313" key="3">
    <source>
        <dbReference type="Proteomes" id="UP000292459"/>
    </source>
</evidence>
<dbReference type="CDD" id="cd07245">
    <property type="entry name" value="VOC_like"/>
    <property type="match status" value="1"/>
</dbReference>
<dbReference type="OrthoDB" id="192739at2"/>
<gene>
    <name evidence="2" type="ORF">DYY88_21980</name>
</gene>
<dbReference type="PROSITE" id="PS51819">
    <property type="entry name" value="VOC"/>
    <property type="match status" value="1"/>
</dbReference>
<reference evidence="2 3" key="1">
    <citation type="submission" date="2018-11" db="EMBL/GenBank/DDBJ databases">
        <title>Whole genome sequencing of an environmental sample.</title>
        <authorList>
            <person name="Sarangi A.N."/>
            <person name="Singh D."/>
            <person name="Tripathy S."/>
        </authorList>
    </citation>
    <scope>NUCLEOTIDE SEQUENCE [LARGE SCALE GENOMIC DNA]</scope>
    <source>
        <strain evidence="2 3">Lakshadweep</strain>
    </source>
</reference>
<protein>
    <submittedName>
        <fullName evidence="2">Glyoxalase</fullName>
    </submittedName>
</protein>
<dbReference type="EMBL" id="QVFV01000009">
    <property type="protein sequence ID" value="RZM75299.1"/>
    <property type="molecule type" value="Genomic_DNA"/>
</dbReference>
<dbReference type="InterPro" id="IPR029068">
    <property type="entry name" value="Glyas_Bleomycin-R_OHBP_Dase"/>
</dbReference>
<dbReference type="Pfam" id="PF00903">
    <property type="entry name" value="Glyoxalase"/>
    <property type="match status" value="1"/>
</dbReference>
<dbReference type="RefSeq" id="WP_084607179.1">
    <property type="nucleotide sequence ID" value="NZ_QVFV01000009.1"/>
</dbReference>
<feature type="domain" description="VOC" evidence="1">
    <location>
        <begin position="6"/>
        <end position="121"/>
    </location>
</feature>
<sequence>MAMVMRSLHVALLVSDLERSLEFYRDVLELPIAPRSLNFPGYWLQVGEFQLHLMQAEAWQAPCPRPDKWGRNPHVALQVDDLSDFKDRLEAQGYPLQMSASGRAALFTQDPDGNIIELSQA</sequence>
<dbReference type="AlphaFoldDB" id="A0A4V2E1U3"/>
<dbReference type="InterPro" id="IPR004360">
    <property type="entry name" value="Glyas_Fos-R_dOase_dom"/>
</dbReference>
<proteinExistence type="predicted"/>
<evidence type="ECO:0000313" key="2">
    <source>
        <dbReference type="EMBL" id="RZM75299.1"/>
    </source>
</evidence>
<keyword evidence="3" id="KW-1185">Reference proteome</keyword>
<organism evidence="2 3">
    <name type="scientific">Leptolyngbya iicbica LK</name>
    <dbReference type="NCBI Taxonomy" id="2294035"/>
    <lineage>
        <taxon>Bacteria</taxon>
        <taxon>Bacillati</taxon>
        <taxon>Cyanobacteriota</taxon>
        <taxon>Cyanophyceae</taxon>
        <taxon>Leptolyngbyales</taxon>
        <taxon>Leptolyngbyaceae</taxon>
        <taxon>Leptolyngbya group</taxon>
        <taxon>Leptolyngbya</taxon>
        <taxon>Leptolyngbya iicbica</taxon>
    </lineage>
</organism>
<accession>A0A4V2E1U3</accession>
<dbReference type="Gene3D" id="3.10.180.10">
    <property type="entry name" value="2,3-Dihydroxybiphenyl 1,2-Dioxygenase, domain 1"/>
    <property type="match status" value="1"/>
</dbReference>
<name>A0A4V2E1U3_9CYAN</name>
<comment type="caution">
    <text evidence="2">The sequence shown here is derived from an EMBL/GenBank/DDBJ whole genome shotgun (WGS) entry which is preliminary data.</text>
</comment>
<dbReference type="PANTHER" id="PTHR21366">
    <property type="entry name" value="GLYOXALASE FAMILY PROTEIN"/>
    <property type="match status" value="1"/>
</dbReference>
<evidence type="ECO:0000259" key="1">
    <source>
        <dbReference type="PROSITE" id="PS51819"/>
    </source>
</evidence>